<comment type="similarity">
    <text evidence="1">Belongs to the band 7/mec-2 family.</text>
</comment>
<dbReference type="PANTHER" id="PTHR10264">
    <property type="entry name" value="BAND 7 PROTEIN-RELATED"/>
    <property type="match status" value="1"/>
</dbReference>
<dbReference type="PANTHER" id="PTHR10264:SF19">
    <property type="entry name" value="AT06885P-RELATED"/>
    <property type="match status" value="1"/>
</dbReference>
<sequence length="332" mass="36146">MYIALVVLFLVALIGSPRFRVVRQFERGVVFRWGKVLGRPREAGIAVLLPFSDKLVRVNTQIVTMPVPAQEGITRDNVTVRVDAVVYFRVIDPVRALVEVQDYQFAIGQVAQTSLRSIIGKSELDDLLTNREPLNQGLALMLDSPAIGWGIHIDRVEIKDVALPESMKRTMARQAEADRERRARIITADGELQASKKLAQAADVMSDSPAALQLRLLQTMVEVASEKSSTVILPFPVELLRFLEHSSLPHAERAAEARAANQTRRGASAGEQDGAEPAQEARPQQVAAAEEIPALPEVPGALEVPAALGASDPIEDELNREAQAHAAPTQGS</sequence>
<dbReference type="SMART" id="SM00244">
    <property type="entry name" value="PHB"/>
    <property type="match status" value="1"/>
</dbReference>
<dbReference type="Gene3D" id="3.30.479.30">
    <property type="entry name" value="Band 7 domain"/>
    <property type="match status" value="1"/>
</dbReference>
<proteinExistence type="inferred from homology"/>
<dbReference type="InterPro" id="IPR001972">
    <property type="entry name" value="Stomatin_HflK_fam"/>
</dbReference>
<protein>
    <submittedName>
        <fullName evidence="4">Slipin family protein</fullName>
    </submittedName>
</protein>
<dbReference type="CDD" id="cd08826">
    <property type="entry name" value="SPFH_eoslipins_u1"/>
    <property type="match status" value="1"/>
</dbReference>
<dbReference type="RefSeq" id="WP_246508119.1">
    <property type="nucleotide sequence ID" value="NZ_JAGSXH010000074.1"/>
</dbReference>
<evidence type="ECO:0000313" key="5">
    <source>
        <dbReference type="Proteomes" id="UP000677913"/>
    </source>
</evidence>
<evidence type="ECO:0000256" key="1">
    <source>
        <dbReference type="ARBA" id="ARBA00008164"/>
    </source>
</evidence>
<dbReference type="Gene3D" id="6.10.250.2090">
    <property type="match status" value="1"/>
</dbReference>
<dbReference type="FunFam" id="3.30.479.30:FF:000004">
    <property type="entry name" value="Putative membrane protease family, stomatin"/>
    <property type="match status" value="1"/>
</dbReference>
<dbReference type="Pfam" id="PF01145">
    <property type="entry name" value="Band_7"/>
    <property type="match status" value="1"/>
</dbReference>
<name>A0A8J8BDG7_9ACTN</name>
<dbReference type="InterPro" id="IPR036013">
    <property type="entry name" value="Band_7/SPFH_dom_sf"/>
</dbReference>
<evidence type="ECO:0000259" key="3">
    <source>
        <dbReference type="SMART" id="SM00244"/>
    </source>
</evidence>
<comment type="caution">
    <text evidence="4">The sequence shown here is derived from an EMBL/GenBank/DDBJ whole genome shotgun (WGS) entry which is preliminary data.</text>
</comment>
<dbReference type="InterPro" id="IPR043202">
    <property type="entry name" value="Band-7_stomatin-like"/>
</dbReference>
<reference evidence="4" key="1">
    <citation type="submission" date="2021-04" db="EMBL/GenBank/DDBJ databases">
        <title>Genome based classification of Actinospica acidithermotolerans sp. nov., an actinobacterium isolated from an Indonesian hot spring.</title>
        <authorList>
            <person name="Kusuma A.B."/>
            <person name="Putra K.E."/>
            <person name="Nafisah S."/>
            <person name="Loh J."/>
            <person name="Nouioui I."/>
            <person name="Goodfellow M."/>
        </authorList>
    </citation>
    <scope>NUCLEOTIDE SEQUENCE</scope>
    <source>
        <strain evidence="4">DSM 45618</strain>
    </source>
</reference>
<gene>
    <name evidence="4" type="ORF">KGA66_19415</name>
</gene>
<keyword evidence="5" id="KW-1185">Reference proteome</keyword>
<dbReference type="Proteomes" id="UP000677913">
    <property type="component" value="Unassembled WGS sequence"/>
</dbReference>
<feature type="region of interest" description="Disordered" evidence="2">
    <location>
        <begin position="253"/>
        <end position="332"/>
    </location>
</feature>
<evidence type="ECO:0000256" key="2">
    <source>
        <dbReference type="SAM" id="MobiDB-lite"/>
    </source>
</evidence>
<dbReference type="AlphaFoldDB" id="A0A8J8BDG7"/>
<accession>A0A8J8BDG7</accession>
<dbReference type="GO" id="GO:0005886">
    <property type="term" value="C:plasma membrane"/>
    <property type="evidence" value="ECO:0007669"/>
    <property type="project" value="InterPro"/>
</dbReference>
<organism evidence="4 5">
    <name type="scientific">Actinocrinis puniceicyclus</name>
    <dbReference type="NCBI Taxonomy" id="977794"/>
    <lineage>
        <taxon>Bacteria</taxon>
        <taxon>Bacillati</taxon>
        <taxon>Actinomycetota</taxon>
        <taxon>Actinomycetes</taxon>
        <taxon>Catenulisporales</taxon>
        <taxon>Actinospicaceae</taxon>
        <taxon>Actinocrinis</taxon>
    </lineage>
</organism>
<evidence type="ECO:0000313" key="4">
    <source>
        <dbReference type="EMBL" id="MBS2965228.1"/>
    </source>
</evidence>
<feature type="domain" description="Band 7" evidence="3">
    <location>
        <begin position="17"/>
        <end position="175"/>
    </location>
</feature>
<dbReference type="GO" id="GO:0098552">
    <property type="term" value="C:side of membrane"/>
    <property type="evidence" value="ECO:0007669"/>
    <property type="project" value="UniProtKB-ARBA"/>
</dbReference>
<dbReference type="PRINTS" id="PR00721">
    <property type="entry name" value="STOMATIN"/>
</dbReference>
<dbReference type="InterPro" id="IPR001107">
    <property type="entry name" value="Band_7"/>
</dbReference>
<dbReference type="EMBL" id="JAGSXH010000074">
    <property type="protein sequence ID" value="MBS2965228.1"/>
    <property type="molecule type" value="Genomic_DNA"/>
</dbReference>
<dbReference type="SUPFAM" id="SSF117892">
    <property type="entry name" value="Band 7/SPFH domain"/>
    <property type="match status" value="1"/>
</dbReference>